<dbReference type="Proteomes" id="UP000522262">
    <property type="component" value="Unassembled WGS sequence"/>
</dbReference>
<accession>A0A8H5IEZ2</accession>
<dbReference type="EMBL" id="JAAOAM010000282">
    <property type="protein sequence ID" value="KAF5535184.1"/>
    <property type="molecule type" value="Genomic_DNA"/>
</dbReference>
<evidence type="ECO:0000313" key="2">
    <source>
        <dbReference type="Proteomes" id="UP000522262"/>
    </source>
</evidence>
<evidence type="ECO:0000313" key="1">
    <source>
        <dbReference type="EMBL" id="KAF5535184.1"/>
    </source>
</evidence>
<organism evidence="1 2">
    <name type="scientific">Fusarium mexicanum</name>
    <dbReference type="NCBI Taxonomy" id="751941"/>
    <lineage>
        <taxon>Eukaryota</taxon>
        <taxon>Fungi</taxon>
        <taxon>Dikarya</taxon>
        <taxon>Ascomycota</taxon>
        <taxon>Pezizomycotina</taxon>
        <taxon>Sordariomycetes</taxon>
        <taxon>Hypocreomycetidae</taxon>
        <taxon>Hypocreales</taxon>
        <taxon>Nectriaceae</taxon>
        <taxon>Fusarium</taxon>
        <taxon>Fusarium fujikuroi species complex</taxon>
    </lineage>
</organism>
<keyword evidence="2" id="KW-1185">Reference proteome</keyword>
<sequence length="721" mass="78340">MNISGSLSIKAPTIGGKAIGSYVDSDQFKSSDIIFHLQVKVANQIHEPPEYCIFNKISKVKKEEFSEMCGDCFLSGCEKGGELNAVTSIKVHDKSTIFKIKARLKAEMSTPTISGKIKANFGMEKNNLSKSTETTISVTWSGGGSIKDPTLDWGIDSLKKAAAAFPDLVAVTPQRTVGIYTNALLDHYMDSKAMWKQISHATYELKGNLATIDTGRPGEDTHALAKIKALPAAEAEAKSVKLKRASTEVTSQETTQQQALVTRQSNYVNEEDEDEKEDSIQFPVFNPAFAGLIYVRKVCRFEMAKVFNKVDLVAKNSKLATDTKRDSSFLNPLVFEQPLPVVRSLSPESARLRFKDPNAALLLGHVAPSQDDDALPPSTSSKKTIDATFRPDKIMVWSKDQAVHGIRLKYAERVEKSHGSCEGPATHYWDLASDRSQIIVEVMVRDEKRSAESAITSITLAPSGLFEASSASLQIPPPNIPLVLSCTLGIVWSKGAFVPLPAAPLSVPICKSYLSRGKKLQANVKRFKHLKNFASFPFHFILGATAAATSKNVAGGAASVDDISEPFNTLDGIDIDWVVKTIAFASNGGKLTGLKTTYTNGQEVIHGNFSREVWKCDVASPLIVAKLTAGRISEGGPGFLDAVEFIRADPASKKGEQAAWPLDVSTLRYLGEGDMRVTVDVGQVVERAPNLGGNARWTCRGFYGETKDGFISRLGIVWGRG</sequence>
<gene>
    <name evidence="1" type="ORF">FMEXI_10935</name>
</gene>
<reference evidence="1 2" key="1">
    <citation type="submission" date="2020-05" db="EMBL/GenBank/DDBJ databases">
        <title>Identification and distribution of gene clusters putatively required for synthesis of sphingolipid metabolism inhibitors in phylogenetically diverse species of the filamentous fungus Fusarium.</title>
        <authorList>
            <person name="Kim H.-S."/>
            <person name="Busman M."/>
            <person name="Brown D.W."/>
            <person name="Divon H."/>
            <person name="Uhlig S."/>
            <person name="Proctor R.H."/>
        </authorList>
    </citation>
    <scope>NUCLEOTIDE SEQUENCE [LARGE SCALE GENOMIC DNA]</scope>
    <source>
        <strain evidence="1 2">NRRL 53147</strain>
    </source>
</reference>
<dbReference type="AlphaFoldDB" id="A0A8H5IEZ2"/>
<name>A0A8H5IEZ2_9HYPO</name>
<proteinExistence type="predicted"/>
<protein>
    <submittedName>
        <fullName evidence="1">Uncharacterized protein</fullName>
    </submittedName>
</protein>
<comment type="caution">
    <text evidence="1">The sequence shown here is derived from an EMBL/GenBank/DDBJ whole genome shotgun (WGS) entry which is preliminary data.</text>
</comment>